<proteinExistence type="predicted"/>
<name>A0ABN3T7V3_9ACTN</name>
<feature type="region of interest" description="Disordered" evidence="1">
    <location>
        <begin position="32"/>
        <end position="65"/>
    </location>
</feature>
<keyword evidence="2" id="KW-0732">Signal</keyword>
<dbReference type="Gene3D" id="3.10.450.50">
    <property type="match status" value="1"/>
</dbReference>
<comment type="caution">
    <text evidence="4">The sequence shown here is derived from an EMBL/GenBank/DDBJ whole genome shotgun (WGS) entry which is preliminary data.</text>
</comment>
<sequence>MATSRIRRSAAAILTMTAVATTVLVGQAVADEDRPATATTPATATATETVPASASAHASVDTADASARSGRVPRIAAAWHSAWTGEDPNALADLFTKDGTLIDLSVPYTSHGRAEIAEFKAITERLIPDADLEITDAFRSGDRVVIRTDYSGTLPGASKSFKVQMATVLELRHGKIAVNTDYYDRATMLRQSGLPADWRPPTQP</sequence>
<evidence type="ECO:0000256" key="1">
    <source>
        <dbReference type="SAM" id="MobiDB-lite"/>
    </source>
</evidence>
<dbReference type="InterPro" id="IPR032710">
    <property type="entry name" value="NTF2-like_dom_sf"/>
</dbReference>
<dbReference type="InterPro" id="IPR037401">
    <property type="entry name" value="SnoaL-like"/>
</dbReference>
<feature type="compositionally biased region" description="Low complexity" evidence="1">
    <location>
        <begin position="36"/>
        <end position="56"/>
    </location>
</feature>
<dbReference type="PANTHER" id="PTHR38436:SF1">
    <property type="entry name" value="ESTER CYCLASE"/>
    <property type="match status" value="1"/>
</dbReference>
<accession>A0ABN3T7V3</accession>
<dbReference type="PANTHER" id="PTHR38436">
    <property type="entry name" value="POLYKETIDE CYCLASE SNOAL-LIKE DOMAIN"/>
    <property type="match status" value="1"/>
</dbReference>
<evidence type="ECO:0000313" key="4">
    <source>
        <dbReference type="EMBL" id="GAA2695368.1"/>
    </source>
</evidence>
<dbReference type="EMBL" id="BAAASK010000021">
    <property type="protein sequence ID" value="GAA2695368.1"/>
    <property type="molecule type" value="Genomic_DNA"/>
</dbReference>
<dbReference type="SUPFAM" id="SSF54427">
    <property type="entry name" value="NTF2-like"/>
    <property type="match status" value="1"/>
</dbReference>
<protein>
    <recommendedName>
        <fullName evidence="3">SnoaL-like domain-containing protein</fullName>
    </recommendedName>
</protein>
<organism evidence="4 5">
    <name type="scientific">Streptomyces violaceolatus</name>
    <dbReference type="NCBI Taxonomy" id="67378"/>
    <lineage>
        <taxon>Bacteria</taxon>
        <taxon>Bacillati</taxon>
        <taxon>Actinomycetota</taxon>
        <taxon>Actinomycetes</taxon>
        <taxon>Kitasatosporales</taxon>
        <taxon>Streptomycetaceae</taxon>
        <taxon>Streptomyces</taxon>
        <taxon>Streptomyces violaceoruber group</taxon>
    </lineage>
</organism>
<gene>
    <name evidence="4" type="ORF">GCM10010310_56850</name>
</gene>
<dbReference type="RefSeq" id="WP_319123326.1">
    <property type="nucleotide sequence ID" value="NZ_BAAASK010000021.1"/>
</dbReference>
<evidence type="ECO:0000256" key="2">
    <source>
        <dbReference type="SAM" id="SignalP"/>
    </source>
</evidence>
<feature type="chain" id="PRO_5045508878" description="SnoaL-like domain-containing protein" evidence="2">
    <location>
        <begin position="31"/>
        <end position="204"/>
    </location>
</feature>
<dbReference type="InterPro" id="IPR009959">
    <property type="entry name" value="Cyclase_SnoaL-like"/>
</dbReference>
<evidence type="ECO:0000259" key="3">
    <source>
        <dbReference type="Pfam" id="PF12680"/>
    </source>
</evidence>
<feature type="signal peptide" evidence="2">
    <location>
        <begin position="1"/>
        <end position="30"/>
    </location>
</feature>
<keyword evidence="5" id="KW-1185">Reference proteome</keyword>
<dbReference type="Pfam" id="PF12680">
    <property type="entry name" value="SnoaL_2"/>
    <property type="match status" value="1"/>
</dbReference>
<reference evidence="4 5" key="1">
    <citation type="journal article" date="2019" name="Int. J. Syst. Evol. Microbiol.">
        <title>The Global Catalogue of Microorganisms (GCM) 10K type strain sequencing project: providing services to taxonomists for standard genome sequencing and annotation.</title>
        <authorList>
            <consortium name="The Broad Institute Genomics Platform"/>
            <consortium name="The Broad Institute Genome Sequencing Center for Infectious Disease"/>
            <person name="Wu L."/>
            <person name="Ma J."/>
        </authorList>
    </citation>
    <scope>NUCLEOTIDE SEQUENCE [LARGE SCALE GENOMIC DNA]</scope>
    <source>
        <strain evidence="4 5">JCM 4531</strain>
    </source>
</reference>
<evidence type="ECO:0000313" key="5">
    <source>
        <dbReference type="Proteomes" id="UP001499989"/>
    </source>
</evidence>
<feature type="domain" description="SnoaL-like" evidence="3">
    <location>
        <begin position="77"/>
        <end position="177"/>
    </location>
</feature>
<dbReference type="Proteomes" id="UP001499989">
    <property type="component" value="Unassembled WGS sequence"/>
</dbReference>